<dbReference type="Gene3D" id="2.60.34.10">
    <property type="entry name" value="Substrate Binding Domain Of DNAk, Chain A, domain 1"/>
    <property type="match status" value="1"/>
</dbReference>
<dbReference type="Gene3D" id="3.90.640.10">
    <property type="entry name" value="Actin, Chain A, domain 4"/>
    <property type="match status" value="1"/>
</dbReference>
<dbReference type="GO" id="GO:0140662">
    <property type="term" value="F:ATP-dependent protein folding chaperone"/>
    <property type="evidence" value="ECO:0007669"/>
    <property type="project" value="InterPro"/>
</dbReference>
<dbReference type="EnsemblMetazoa" id="GMOY009495-RA">
    <property type="protein sequence ID" value="GMOY009495-PA"/>
    <property type="gene ID" value="GMOY009495"/>
</dbReference>
<dbReference type="InterPro" id="IPR013126">
    <property type="entry name" value="Hsp_70_fam"/>
</dbReference>
<evidence type="ECO:0000256" key="1">
    <source>
        <dbReference type="ARBA" id="ARBA00007381"/>
    </source>
</evidence>
<keyword evidence="2 4" id="KW-0547">Nucleotide-binding</keyword>
<dbReference type="GO" id="GO:0005524">
    <property type="term" value="F:ATP binding"/>
    <property type="evidence" value="ECO:0007669"/>
    <property type="project" value="UniProtKB-KW"/>
</dbReference>
<dbReference type="FunFam" id="3.30.30.30:FF:000001">
    <property type="entry name" value="heat shock 70 kDa protein-like"/>
    <property type="match status" value="1"/>
</dbReference>
<sequence>MVAIGIDLGTTYSCVGVLQNGKVEIIANDQGNRTTPSYVAFTDTERFIGSIAKNQGVMNPRNTIYDVKRLIGRKYNDSQIQEDIKNWPFKVISEGGKAKIWVEFKGERKRFAPEEISSMILTRMKETAEAYLGHTVKDAVVTVPAYFNDSQRQATKNAGTIAGLNILRIINEPTSAALAYGLDKNLKGERNALIFDLGGGTFDVSILTIDKDSLFEVRATAANAYLGGEDFDSRLVNHLVDEFRRKYNMDLKSNRRVLRRLRTVAERAKRTLSSTTEALVKVNALFAGIDFYTKVSRAHFEELCADLFCQTLITVEKALNEAKMDRNEIHDIVLVGGSTRIPKVQQLLQQFFSGKKLTMSINPDEAVAYGAAIQAAILNGDTSDNIQDVLLVDVTPLSLGIETAAGIVTKITERNNRILCKQRKTLITYADNQPTVAIQVFEDERVMTKENKLLGVFNLTGLPSGSRDIPKININITFHLDAKCILNVTAKKRSTGVLKKVTINNDRNRLSQAEIDRMVRKAEQHADEDEKHRHRIEARNQLENCVYNVKQALEEPGEKVSPSDRSHLMGKCKVTLKWSDNNMTAKKEEYECHLEELSEICEPITTGICQQSCSIQRSH</sequence>
<dbReference type="FunFam" id="2.60.34.10:FF:000012">
    <property type="entry name" value="Heat shock 70 kDa protein"/>
    <property type="match status" value="1"/>
</dbReference>
<proteinExistence type="inferred from homology"/>
<dbReference type="PROSITE" id="PS01036">
    <property type="entry name" value="HSP70_3"/>
    <property type="match status" value="1"/>
</dbReference>
<evidence type="ECO:0000313" key="5">
    <source>
        <dbReference type="EnsemblMetazoa" id="GMOY009495-PA"/>
    </source>
</evidence>
<dbReference type="SUPFAM" id="SSF100934">
    <property type="entry name" value="Heat shock protein 70kD (HSP70), C-terminal subdomain"/>
    <property type="match status" value="1"/>
</dbReference>
<dbReference type="InterPro" id="IPR029048">
    <property type="entry name" value="HSP70_C_sf"/>
</dbReference>
<dbReference type="Gene3D" id="3.30.420.40">
    <property type="match status" value="2"/>
</dbReference>
<protein>
    <submittedName>
        <fullName evidence="5">Uncharacterized protein</fullName>
    </submittedName>
</protein>
<evidence type="ECO:0000256" key="4">
    <source>
        <dbReference type="RuleBase" id="RU003322"/>
    </source>
</evidence>
<keyword evidence="3 4" id="KW-0067">ATP-binding</keyword>
<dbReference type="PANTHER" id="PTHR19375">
    <property type="entry name" value="HEAT SHOCK PROTEIN 70KDA"/>
    <property type="match status" value="1"/>
</dbReference>
<comment type="similarity">
    <text evidence="1 4">Belongs to the heat shock protein 70 family.</text>
</comment>
<organism evidence="5 6">
    <name type="scientific">Glossina morsitans morsitans</name>
    <name type="common">Savannah tsetse fly</name>
    <dbReference type="NCBI Taxonomy" id="37546"/>
    <lineage>
        <taxon>Eukaryota</taxon>
        <taxon>Metazoa</taxon>
        <taxon>Ecdysozoa</taxon>
        <taxon>Arthropoda</taxon>
        <taxon>Hexapoda</taxon>
        <taxon>Insecta</taxon>
        <taxon>Pterygota</taxon>
        <taxon>Neoptera</taxon>
        <taxon>Endopterygota</taxon>
        <taxon>Diptera</taxon>
        <taxon>Brachycera</taxon>
        <taxon>Muscomorpha</taxon>
        <taxon>Hippoboscoidea</taxon>
        <taxon>Glossinidae</taxon>
        <taxon>Glossina</taxon>
    </lineage>
</organism>
<dbReference type="SUPFAM" id="SSF53067">
    <property type="entry name" value="Actin-like ATPase domain"/>
    <property type="match status" value="2"/>
</dbReference>
<dbReference type="VEuPathDB" id="VectorBase:GMOY009495"/>
<dbReference type="InterPro" id="IPR029047">
    <property type="entry name" value="HSP70_peptide-bd_sf"/>
</dbReference>
<dbReference type="PhylomeDB" id="A0A1B0G856"/>
<dbReference type="PROSITE" id="PS00329">
    <property type="entry name" value="HSP70_2"/>
    <property type="match status" value="1"/>
</dbReference>
<dbReference type="Gene3D" id="1.20.1270.10">
    <property type="match status" value="1"/>
</dbReference>
<dbReference type="FunFam" id="3.90.640.10:FF:000002">
    <property type="entry name" value="Heat shock 70 kDa"/>
    <property type="match status" value="1"/>
</dbReference>
<dbReference type="Proteomes" id="UP000092444">
    <property type="component" value="Unassembled WGS sequence"/>
</dbReference>
<dbReference type="GO" id="GO:0006950">
    <property type="term" value="P:response to stress"/>
    <property type="evidence" value="ECO:0007669"/>
    <property type="project" value="UniProtKB-ARBA"/>
</dbReference>
<dbReference type="EMBL" id="CCAG010000199">
    <property type="status" value="NOT_ANNOTATED_CDS"/>
    <property type="molecule type" value="Genomic_DNA"/>
</dbReference>
<dbReference type="InterPro" id="IPR043129">
    <property type="entry name" value="ATPase_NBD"/>
</dbReference>
<dbReference type="InterPro" id="IPR018181">
    <property type="entry name" value="Heat_shock_70_CS"/>
</dbReference>
<dbReference type="PROSITE" id="PS00297">
    <property type="entry name" value="HSP70_1"/>
    <property type="match status" value="1"/>
</dbReference>
<dbReference type="NCBIfam" id="NF001413">
    <property type="entry name" value="PRK00290.1"/>
    <property type="match status" value="1"/>
</dbReference>
<dbReference type="FunFam" id="3.30.420.40:FF:000026">
    <property type="entry name" value="Heat shock protein 70"/>
    <property type="match status" value="1"/>
</dbReference>
<dbReference type="Pfam" id="PF00012">
    <property type="entry name" value="HSP70"/>
    <property type="match status" value="1"/>
</dbReference>
<dbReference type="STRING" id="37546.A0A1B0G856"/>
<accession>A0A1B0G856</accession>
<reference evidence="5" key="1">
    <citation type="submission" date="2020-05" db="UniProtKB">
        <authorList>
            <consortium name="EnsemblMetazoa"/>
        </authorList>
    </citation>
    <scope>IDENTIFICATION</scope>
    <source>
        <strain evidence="5">Yale</strain>
    </source>
</reference>
<dbReference type="SUPFAM" id="SSF100920">
    <property type="entry name" value="Heat shock protein 70kD (HSP70), peptide-binding domain"/>
    <property type="match status" value="1"/>
</dbReference>
<evidence type="ECO:0000256" key="3">
    <source>
        <dbReference type="ARBA" id="ARBA00022840"/>
    </source>
</evidence>
<keyword evidence="6" id="KW-1185">Reference proteome</keyword>
<evidence type="ECO:0000313" key="6">
    <source>
        <dbReference type="Proteomes" id="UP000092444"/>
    </source>
</evidence>
<dbReference type="PRINTS" id="PR00301">
    <property type="entry name" value="HEATSHOCK70"/>
</dbReference>
<evidence type="ECO:0000256" key="2">
    <source>
        <dbReference type="ARBA" id="ARBA00022741"/>
    </source>
</evidence>
<dbReference type="Gene3D" id="3.30.30.30">
    <property type="match status" value="1"/>
</dbReference>
<name>A0A1B0G856_GLOMM</name>
<dbReference type="AlphaFoldDB" id="A0A1B0G856"/>